<reference evidence="1" key="2">
    <citation type="submission" date="2017-12" db="EMBL/GenBank/DDBJ databases">
        <title>Coralsnake Venomics: Analyses of Venom Gland Transcriptomes and Proteomes of Six Brazilian Taxa.</title>
        <authorList>
            <person name="Aird S.D."/>
            <person name="Jorge da Silva N."/>
            <person name="Qiu L."/>
            <person name="Villar-Briones A."/>
            <person name="Aparecida-Saddi V."/>
            <person name="Campos-Telles M.P."/>
            <person name="Grau M."/>
            <person name="Mikheyev A.S."/>
        </authorList>
    </citation>
    <scope>NUCLEOTIDE SEQUENCE</scope>
    <source>
        <tissue evidence="1">Venom_gland</tissue>
    </source>
</reference>
<reference evidence="1" key="1">
    <citation type="submission" date="2017-07" db="EMBL/GenBank/DDBJ databases">
        <authorList>
            <person name="Mikheyev A."/>
            <person name="Grau M."/>
        </authorList>
    </citation>
    <scope>NUCLEOTIDE SEQUENCE</scope>
    <source>
        <tissue evidence="1">Venom_gland</tissue>
    </source>
</reference>
<dbReference type="AlphaFoldDB" id="A0A2H6NCP1"/>
<evidence type="ECO:0000313" key="1">
    <source>
        <dbReference type="EMBL" id="LAA29642.1"/>
    </source>
</evidence>
<dbReference type="EMBL" id="IACI01089434">
    <property type="protein sequence ID" value="LAA29642.1"/>
    <property type="molecule type" value="Transcribed_RNA"/>
</dbReference>
<organism evidence="1">
    <name type="scientific">Micrurus carvalhoi</name>
    <dbReference type="NCBI Taxonomy" id="3147026"/>
    <lineage>
        <taxon>Eukaryota</taxon>
        <taxon>Metazoa</taxon>
        <taxon>Chordata</taxon>
        <taxon>Craniata</taxon>
        <taxon>Vertebrata</taxon>
        <taxon>Euteleostomi</taxon>
        <taxon>Lepidosauria</taxon>
        <taxon>Squamata</taxon>
        <taxon>Bifurcata</taxon>
        <taxon>Unidentata</taxon>
        <taxon>Episquamata</taxon>
        <taxon>Toxicofera</taxon>
        <taxon>Serpentes</taxon>
        <taxon>Colubroidea</taxon>
        <taxon>Elapidae</taxon>
        <taxon>Elapinae</taxon>
        <taxon>Micrurus</taxon>
    </lineage>
</organism>
<accession>A0A2H6NCP1</accession>
<sequence length="105" mass="12406">MIWMSPELRTDILEVEIEPSVWAVHNPIKLIWRGVKNNLRWTLNQAILRDKEFTQPAAIEIGFFFRENTREDISLQNLWDTAKAYFRGLAITHVAKKTKRKRDGL</sequence>
<name>A0A2H6NCP1_9SAUR</name>
<protein>
    <submittedName>
        <fullName evidence="1">Uncharacterized protein</fullName>
    </submittedName>
</protein>
<proteinExistence type="predicted"/>